<dbReference type="KEGG" id="ptrr:90954104"/>
<feature type="region of interest" description="Disordered" evidence="1">
    <location>
        <begin position="22"/>
        <end position="62"/>
    </location>
</feature>
<reference evidence="2 3" key="1">
    <citation type="journal article" date="2018" name="BMC Genomics">
        <title>Comparative genomics of the wheat fungal pathogen Pyrenophora tritici-repentis reveals chromosomal variations and genome plasticity.</title>
        <authorList>
            <person name="Moolhuijzen P."/>
            <person name="See P.T."/>
            <person name="Hane J.K."/>
            <person name="Shi G."/>
            <person name="Liu Z."/>
            <person name="Oliver R.P."/>
            <person name="Moffat C.S."/>
        </authorList>
    </citation>
    <scope>NUCLEOTIDE SEQUENCE [LARGE SCALE GENOMIC DNA]</scope>
    <source>
        <strain evidence="2">M4</strain>
    </source>
</reference>
<dbReference type="GeneID" id="90954104"/>
<protein>
    <submittedName>
        <fullName evidence="2">Uncharacterized protein</fullName>
    </submittedName>
</protein>
<sequence>MDKVDYAHYAELVLTNAKVGNDISEPWGQRTRKNRENRLMDGLDLPRMEDVAREEGDYEQDD</sequence>
<dbReference type="EMBL" id="NQIK02000001">
    <property type="protein sequence ID" value="KAF7577457.1"/>
    <property type="molecule type" value="Genomic_DNA"/>
</dbReference>
<dbReference type="Proteomes" id="UP000245464">
    <property type="component" value="Chromosome 1"/>
</dbReference>
<feature type="compositionally biased region" description="Basic and acidic residues" evidence="1">
    <location>
        <begin position="34"/>
        <end position="55"/>
    </location>
</feature>
<proteinExistence type="predicted"/>
<accession>A0A2W1E4H4</accession>
<organism evidence="2 3">
    <name type="scientific">Pyrenophora tritici-repentis</name>
    <dbReference type="NCBI Taxonomy" id="45151"/>
    <lineage>
        <taxon>Eukaryota</taxon>
        <taxon>Fungi</taxon>
        <taxon>Dikarya</taxon>
        <taxon>Ascomycota</taxon>
        <taxon>Pezizomycotina</taxon>
        <taxon>Dothideomycetes</taxon>
        <taxon>Pleosporomycetidae</taxon>
        <taxon>Pleosporales</taxon>
        <taxon>Pleosporineae</taxon>
        <taxon>Pleosporaceae</taxon>
        <taxon>Pyrenophora</taxon>
    </lineage>
</organism>
<evidence type="ECO:0000256" key="1">
    <source>
        <dbReference type="SAM" id="MobiDB-lite"/>
    </source>
</evidence>
<gene>
    <name evidence="2" type="ORF">PtrM4_016970</name>
</gene>
<evidence type="ECO:0000313" key="3">
    <source>
        <dbReference type="Proteomes" id="UP000245464"/>
    </source>
</evidence>
<dbReference type="AlphaFoldDB" id="A0A2W1E4H4"/>
<name>A0A2W1E4H4_9PLEO</name>
<evidence type="ECO:0000313" key="2">
    <source>
        <dbReference type="EMBL" id="KAF7577457.1"/>
    </source>
</evidence>
<dbReference type="RefSeq" id="XP_065965456.1">
    <property type="nucleotide sequence ID" value="XM_066103254.1"/>
</dbReference>
<comment type="caution">
    <text evidence="2">The sequence shown here is derived from an EMBL/GenBank/DDBJ whole genome shotgun (WGS) entry which is preliminary data.</text>
</comment>